<proteinExistence type="predicted"/>
<dbReference type="Gene3D" id="3.30.70.270">
    <property type="match status" value="1"/>
</dbReference>
<dbReference type="AlphaFoldDB" id="A0A645GT03"/>
<dbReference type="Pfam" id="PF00990">
    <property type="entry name" value="GGDEF"/>
    <property type="match status" value="1"/>
</dbReference>
<comment type="caution">
    <text evidence="2">The sequence shown here is derived from an EMBL/GenBank/DDBJ whole genome shotgun (WGS) entry which is preliminary data.</text>
</comment>
<evidence type="ECO:0000259" key="1">
    <source>
        <dbReference type="Pfam" id="PF00990"/>
    </source>
</evidence>
<reference evidence="2" key="1">
    <citation type="submission" date="2019-08" db="EMBL/GenBank/DDBJ databases">
        <authorList>
            <person name="Kucharzyk K."/>
            <person name="Murdoch R.W."/>
            <person name="Higgins S."/>
            <person name="Loffler F."/>
        </authorList>
    </citation>
    <scope>NUCLEOTIDE SEQUENCE</scope>
</reference>
<sequence length="87" mass="9732">MGERTRTDQIQTLVETIHKNVLDYNQSGRANYTLMISMGYAIFKEGDTEDTFLAAADKAMYCNKLQNKAALYGYQTQSNGTPTSVHS</sequence>
<organism evidence="2">
    <name type="scientific">bioreactor metagenome</name>
    <dbReference type="NCBI Taxonomy" id="1076179"/>
    <lineage>
        <taxon>unclassified sequences</taxon>
        <taxon>metagenomes</taxon>
        <taxon>ecological metagenomes</taxon>
    </lineage>
</organism>
<evidence type="ECO:0000313" key="2">
    <source>
        <dbReference type="EMBL" id="MPN30037.1"/>
    </source>
</evidence>
<protein>
    <recommendedName>
        <fullName evidence="1">GGDEF domain-containing protein</fullName>
    </recommendedName>
</protein>
<gene>
    <name evidence="2" type="ORF">SDC9_177494</name>
</gene>
<dbReference type="EMBL" id="VSSQ01081001">
    <property type="protein sequence ID" value="MPN30037.1"/>
    <property type="molecule type" value="Genomic_DNA"/>
</dbReference>
<dbReference type="InterPro" id="IPR000160">
    <property type="entry name" value="GGDEF_dom"/>
</dbReference>
<feature type="domain" description="GGDEF" evidence="1">
    <location>
        <begin position="6"/>
        <end position="68"/>
    </location>
</feature>
<name>A0A645GT03_9ZZZZ</name>
<dbReference type="InterPro" id="IPR029787">
    <property type="entry name" value="Nucleotide_cyclase"/>
</dbReference>
<accession>A0A645GT03</accession>
<dbReference type="InterPro" id="IPR043128">
    <property type="entry name" value="Rev_trsase/Diguanyl_cyclase"/>
</dbReference>
<dbReference type="SUPFAM" id="SSF55073">
    <property type="entry name" value="Nucleotide cyclase"/>
    <property type="match status" value="1"/>
</dbReference>